<comment type="caution">
    <text evidence="10">The sequence shown here is derived from an EMBL/GenBank/DDBJ whole genome shotgun (WGS) entry which is preliminary data.</text>
</comment>
<name>M0MNY9_9EURY</name>
<feature type="transmembrane region" description="Helical" evidence="9">
    <location>
        <begin position="54"/>
        <end position="72"/>
    </location>
</feature>
<evidence type="ECO:0000256" key="1">
    <source>
        <dbReference type="ARBA" id="ARBA00004651"/>
    </source>
</evidence>
<feature type="transmembrane region" description="Helical" evidence="9">
    <location>
        <begin position="15"/>
        <end position="34"/>
    </location>
</feature>
<proteinExistence type="predicted"/>
<keyword evidence="4" id="KW-0808">Transferase</keyword>
<evidence type="ECO:0000256" key="4">
    <source>
        <dbReference type="ARBA" id="ARBA00022679"/>
    </source>
</evidence>
<feature type="transmembrane region" description="Helical" evidence="9">
    <location>
        <begin position="221"/>
        <end position="246"/>
    </location>
</feature>
<evidence type="ECO:0000256" key="9">
    <source>
        <dbReference type="SAM" id="Phobius"/>
    </source>
</evidence>
<evidence type="ECO:0000256" key="5">
    <source>
        <dbReference type="ARBA" id="ARBA00022692"/>
    </source>
</evidence>
<feature type="transmembrane region" description="Helical" evidence="9">
    <location>
        <begin position="384"/>
        <end position="402"/>
    </location>
</feature>
<evidence type="ECO:0000313" key="11">
    <source>
        <dbReference type="Proteomes" id="UP000011669"/>
    </source>
</evidence>
<dbReference type="Proteomes" id="UP000011669">
    <property type="component" value="Unassembled WGS sequence"/>
</dbReference>
<evidence type="ECO:0008006" key="12">
    <source>
        <dbReference type="Google" id="ProtNLM"/>
    </source>
</evidence>
<gene>
    <name evidence="10" type="ORF">C449_02642</name>
</gene>
<keyword evidence="2" id="KW-1003">Cell membrane</keyword>
<dbReference type="GO" id="GO:0005886">
    <property type="term" value="C:plasma membrane"/>
    <property type="evidence" value="ECO:0007669"/>
    <property type="project" value="UniProtKB-SubCell"/>
</dbReference>
<feature type="transmembrane region" description="Helical" evidence="9">
    <location>
        <begin position="178"/>
        <end position="201"/>
    </location>
</feature>
<keyword evidence="7 9" id="KW-0472">Membrane</keyword>
<keyword evidence="11" id="KW-1185">Reference proteome</keyword>
<evidence type="ECO:0000256" key="2">
    <source>
        <dbReference type="ARBA" id="ARBA00022475"/>
    </source>
</evidence>
<keyword evidence="5 9" id="KW-0812">Transmembrane</keyword>
<dbReference type="PATRIC" id="fig|1227455.4.peg.538"/>
<feature type="transmembrane region" description="Helical" evidence="9">
    <location>
        <begin position="258"/>
        <end position="291"/>
    </location>
</feature>
<evidence type="ECO:0000256" key="7">
    <source>
        <dbReference type="ARBA" id="ARBA00023136"/>
    </source>
</evidence>
<evidence type="ECO:0000313" key="10">
    <source>
        <dbReference type="EMBL" id="EMA47063.1"/>
    </source>
</evidence>
<organism evidence="10 11">
    <name type="scientific">Halococcus saccharolyticus DSM 5350</name>
    <dbReference type="NCBI Taxonomy" id="1227455"/>
    <lineage>
        <taxon>Archaea</taxon>
        <taxon>Methanobacteriati</taxon>
        <taxon>Methanobacteriota</taxon>
        <taxon>Stenosarchaea group</taxon>
        <taxon>Halobacteria</taxon>
        <taxon>Halobacteriales</taxon>
        <taxon>Halococcaceae</taxon>
        <taxon>Halococcus</taxon>
    </lineage>
</organism>
<dbReference type="AlphaFoldDB" id="M0MNY9"/>
<sequence length="663" mass="71430">MAAAAVLGLYTGVKGAYIAIAVAIALWFYGRTLLKPSSDSRSSISRYRELINQYGPRLVGFAVVYAVGISVVTGDRGLGLLVCLPVGFGLVTLQAISGVGAHTLVAEAAALYGASTISKYLTNDVYYGGGDTLYHVRNVETLVQTGSVAGISRYEFFPGFAILNGAIRVIGEISAYDTILLTGIFTYGVVVLSAFVLVRAATGNERLGAFVAVGLVMSEPFLYYATYFFPQSLAVALVIFGLYVAYRANQDRETRFRFSLIGLILGAALVVTHQLTIVLFIPIVGILAAATSLLNRIDSMTTGGQARLRLPRGYLAAIVAFLSISYWAYRSTFLAELASSVRTILGFGLFTADSGAPTPTYALGTTLPSLSIETALRSLYSTDGVYQIALLIVFLLGVATVIDRTRTYWPVLPLFSVGIVGSVMMFRTPLTVPGLNRLQLPLTVFFAVVIGVGLYRLSRSGDRNHTTLLAIVVLVAAVGTTAPLNYGAGDDLYAINSGPNLYELYPTPEPQKAYSNAEYRDLESTAGFLRRHDVTLYSFAVDSQAMDGFGVESESAGVNESGIVTGEGVLLYRQQFVDHRLSYVVSSGDGIAIGSVLIDPHWFDQTLATQHKVYASDQTGLLWNPNGSVIAPAQQSTEREENNDRIRSRRLGSEKPTPWRARP</sequence>
<dbReference type="STRING" id="1227455.C449_02642"/>
<dbReference type="GO" id="GO:0016763">
    <property type="term" value="F:pentosyltransferase activity"/>
    <property type="evidence" value="ECO:0007669"/>
    <property type="project" value="TreeGrafter"/>
</dbReference>
<keyword evidence="3" id="KW-0328">Glycosyltransferase</keyword>
<keyword evidence="6 9" id="KW-1133">Transmembrane helix</keyword>
<dbReference type="InParanoid" id="M0MNY9"/>
<protein>
    <recommendedName>
        <fullName evidence="12">Glycosyltransferase RgtA/B/C/D-like domain-containing protein</fullName>
    </recommendedName>
</protein>
<feature type="compositionally biased region" description="Basic and acidic residues" evidence="8">
    <location>
        <begin position="637"/>
        <end position="646"/>
    </location>
</feature>
<feature type="transmembrane region" description="Helical" evidence="9">
    <location>
        <begin position="78"/>
        <end position="96"/>
    </location>
</feature>
<feature type="region of interest" description="Disordered" evidence="8">
    <location>
        <begin position="626"/>
        <end position="663"/>
    </location>
</feature>
<dbReference type="EMBL" id="AOMD01000010">
    <property type="protein sequence ID" value="EMA47063.1"/>
    <property type="molecule type" value="Genomic_DNA"/>
</dbReference>
<evidence type="ECO:0000256" key="3">
    <source>
        <dbReference type="ARBA" id="ARBA00022676"/>
    </source>
</evidence>
<feature type="transmembrane region" description="Helical" evidence="9">
    <location>
        <begin position="409"/>
        <end position="426"/>
    </location>
</feature>
<feature type="transmembrane region" description="Helical" evidence="9">
    <location>
        <begin position="467"/>
        <end position="486"/>
    </location>
</feature>
<dbReference type="InterPro" id="IPR050297">
    <property type="entry name" value="LipidA_mod_glycosyltrf_83"/>
</dbReference>
<dbReference type="PANTHER" id="PTHR33908:SF11">
    <property type="entry name" value="MEMBRANE PROTEIN"/>
    <property type="match status" value="1"/>
</dbReference>
<dbReference type="GO" id="GO:0008610">
    <property type="term" value="P:lipid biosynthetic process"/>
    <property type="evidence" value="ECO:0007669"/>
    <property type="project" value="UniProtKB-ARBA"/>
</dbReference>
<reference evidence="10 11" key="1">
    <citation type="journal article" date="2014" name="PLoS Genet.">
        <title>Phylogenetically driven sequencing of extremely halophilic archaea reveals strategies for static and dynamic osmo-response.</title>
        <authorList>
            <person name="Becker E.A."/>
            <person name="Seitzer P.M."/>
            <person name="Tritt A."/>
            <person name="Larsen D."/>
            <person name="Krusor M."/>
            <person name="Yao A.I."/>
            <person name="Wu D."/>
            <person name="Madern D."/>
            <person name="Eisen J.A."/>
            <person name="Darling A.E."/>
            <person name="Facciotti M.T."/>
        </authorList>
    </citation>
    <scope>NUCLEOTIDE SEQUENCE [LARGE SCALE GENOMIC DNA]</scope>
    <source>
        <strain evidence="10 11">DSM 5350</strain>
    </source>
</reference>
<feature type="transmembrane region" description="Helical" evidence="9">
    <location>
        <begin position="438"/>
        <end position="455"/>
    </location>
</feature>
<evidence type="ECO:0000256" key="6">
    <source>
        <dbReference type="ARBA" id="ARBA00022989"/>
    </source>
</evidence>
<comment type="subcellular location">
    <subcellularLocation>
        <location evidence="1">Cell membrane</location>
        <topology evidence="1">Multi-pass membrane protein</topology>
    </subcellularLocation>
</comment>
<accession>M0MNY9</accession>
<feature type="transmembrane region" description="Helical" evidence="9">
    <location>
        <begin position="311"/>
        <end position="329"/>
    </location>
</feature>
<evidence type="ECO:0000256" key="8">
    <source>
        <dbReference type="SAM" id="MobiDB-lite"/>
    </source>
</evidence>
<dbReference type="PANTHER" id="PTHR33908">
    <property type="entry name" value="MANNOSYLTRANSFERASE YKCB-RELATED"/>
    <property type="match status" value="1"/>
</dbReference>